<dbReference type="OrthoDB" id="5405940at2"/>
<keyword evidence="1" id="KW-0472">Membrane</keyword>
<name>A0A2K2HDW3_9BACT</name>
<gene>
    <name evidence="2" type="ORF">C2E25_02375</name>
</gene>
<dbReference type="RefSeq" id="WP_103114193.1">
    <property type="nucleotide sequence ID" value="NZ_PPFX01000003.1"/>
</dbReference>
<keyword evidence="1" id="KW-1133">Transmembrane helix</keyword>
<comment type="caution">
    <text evidence="2">The sequence shown here is derived from an EMBL/GenBank/DDBJ whole genome shotgun (WGS) entry which is preliminary data.</text>
</comment>
<feature type="transmembrane region" description="Helical" evidence="1">
    <location>
        <begin position="44"/>
        <end position="64"/>
    </location>
</feature>
<accession>A0A2K2HDW3</accession>
<dbReference type="EMBL" id="PPFX01000003">
    <property type="protein sequence ID" value="PNU21421.1"/>
    <property type="molecule type" value="Genomic_DNA"/>
</dbReference>
<dbReference type="Proteomes" id="UP000236340">
    <property type="component" value="Unassembled WGS sequence"/>
</dbReference>
<evidence type="ECO:0000313" key="3">
    <source>
        <dbReference type="Proteomes" id="UP000236340"/>
    </source>
</evidence>
<evidence type="ECO:0000256" key="1">
    <source>
        <dbReference type="SAM" id="Phobius"/>
    </source>
</evidence>
<protein>
    <recommendedName>
        <fullName evidence="4">Short C-terminal domain-containing protein</fullName>
    </recommendedName>
</protein>
<feature type="transmembrane region" description="Helical" evidence="1">
    <location>
        <begin position="12"/>
        <end position="38"/>
    </location>
</feature>
<proteinExistence type="predicted"/>
<keyword evidence="1" id="KW-0812">Transmembrane</keyword>
<evidence type="ECO:0008006" key="4">
    <source>
        <dbReference type="Google" id="ProtNLM"/>
    </source>
</evidence>
<evidence type="ECO:0000313" key="2">
    <source>
        <dbReference type="EMBL" id="PNU21421.1"/>
    </source>
</evidence>
<dbReference type="AlphaFoldDB" id="A0A2K2HDW3"/>
<sequence>MAKDKAGSGMVSGIFLTHLILLMHGLVIIMLALLVVFFRGVVSYMPWLVGGGVLLILFSAWYLWRRIRRSQRDLKDLLNSPLLQDRAVEISFLGGVASLRLGQPGSAGGQLPVLEAPVVESTARLEGPEAQRLRELSRLVKLREAGHISDAEYDMLKAGLFQTGNDVGMSH</sequence>
<reference evidence="2 3" key="1">
    <citation type="journal article" date="2018" name="Genome Announc.">
        <title>Genome Sequence of Geothermobacter sp. HR-1 Iron Reducer from the Loihi Seamount.</title>
        <authorList>
            <person name="Smith H."/>
            <person name="Abuyen K."/>
            <person name="Tremblay J."/>
            <person name="Savalia P."/>
            <person name="Perez-Rodriguez I."/>
            <person name="Emerson D."/>
            <person name="Tully B."/>
            <person name="Amend J."/>
        </authorList>
    </citation>
    <scope>NUCLEOTIDE SEQUENCE [LARGE SCALE GENOMIC DNA]</scope>
    <source>
        <strain evidence="2 3">HR-1</strain>
    </source>
</reference>
<organism evidence="2 3">
    <name type="scientific">Geothermobacter hydrogeniphilus</name>
    <dbReference type="NCBI Taxonomy" id="1969733"/>
    <lineage>
        <taxon>Bacteria</taxon>
        <taxon>Pseudomonadati</taxon>
        <taxon>Thermodesulfobacteriota</taxon>
        <taxon>Desulfuromonadia</taxon>
        <taxon>Desulfuromonadales</taxon>
        <taxon>Geothermobacteraceae</taxon>
        <taxon>Geothermobacter</taxon>
    </lineage>
</organism>